<sequence length="527" mass="54548">MQISGASLIGQRNVAGTEGFRAIDPATGAMLEPVFGRASPQDVDDACTLAAHAFDAYRALPLDARATFLDAIAEQLLALGDALIERCVAESGLPRARIEGERGRTVAQLRMFAQVVRDGGFLGVRVDSAQPARQPLPRADLRLQHVPLGPVAVFGASNFPLAFSVAGGDTAAALAAGCPVVVKAHPAHPGTSALVGHAIRQAVRACGMPDGTFSLLFDDGHEVGAALVSHPRIQAVGFTGSRTGGVALMALAAARRQPIPVYAEMSSVNPVLLFPHALDARAEAIGRAFAASLTLGTGQFCTNPGLIVGIDGPALRRFEDAAAAALAEMPATAMLTPGIQRAYDAAVERLAAHPGVARIAQGATGGAVCHAGRAALFATDADAFARDAGLHDEVFGPASLVVRCPDLDAMYALVDRLDGQLTVALHLDEADRGDARAFMPLLERRAGRILVNGFGTGVEVAHAMVHGGPYPATSDGRSTSVGSLAIARFLRPVCYQDVPDALLPDALRDANPLDVPRSIDGRGEARG</sequence>
<protein>
    <recommendedName>
        <fullName evidence="5">2,5-dioxovalerate dehydrogenase</fullName>
        <ecNumber evidence="5">1.2.1.26</ecNumber>
    </recommendedName>
</protein>
<comment type="catalytic activity">
    <reaction evidence="3">
        <text>2,5-dioxopentanoate + NAD(+) + H2O = 2-oxoglutarate + NADH + 2 H(+)</text>
        <dbReference type="Rhea" id="RHEA:47152"/>
        <dbReference type="ChEBI" id="CHEBI:15377"/>
        <dbReference type="ChEBI" id="CHEBI:15378"/>
        <dbReference type="ChEBI" id="CHEBI:16810"/>
        <dbReference type="ChEBI" id="CHEBI:57540"/>
        <dbReference type="ChEBI" id="CHEBI:57945"/>
        <dbReference type="ChEBI" id="CHEBI:58136"/>
    </reaction>
</comment>
<dbReference type="Pfam" id="PF00171">
    <property type="entry name" value="Aldedh"/>
    <property type="match status" value="1"/>
</dbReference>
<dbReference type="FunFam" id="3.40.605.10:FF:000037">
    <property type="entry name" value="NADP-dependent fatty aldehyde dehydrogenase"/>
    <property type="match status" value="1"/>
</dbReference>
<evidence type="ECO:0000256" key="5">
    <source>
        <dbReference type="ARBA" id="ARBA00067023"/>
    </source>
</evidence>
<comment type="catalytic activity">
    <reaction evidence="4">
        <text>2,5-dioxopentanoate + NADP(+) + H2O = 2-oxoglutarate + NADPH + 2 H(+)</text>
        <dbReference type="Rhea" id="RHEA:11296"/>
        <dbReference type="ChEBI" id="CHEBI:15377"/>
        <dbReference type="ChEBI" id="CHEBI:15378"/>
        <dbReference type="ChEBI" id="CHEBI:16810"/>
        <dbReference type="ChEBI" id="CHEBI:57783"/>
        <dbReference type="ChEBI" id="CHEBI:58136"/>
        <dbReference type="ChEBI" id="CHEBI:58349"/>
        <dbReference type="EC" id="1.2.1.26"/>
    </reaction>
</comment>
<organism evidence="7 8">
    <name type="scientific">Burkholderia pseudomultivorans</name>
    <dbReference type="NCBI Taxonomy" id="1207504"/>
    <lineage>
        <taxon>Bacteria</taxon>
        <taxon>Pseudomonadati</taxon>
        <taxon>Pseudomonadota</taxon>
        <taxon>Betaproteobacteria</taxon>
        <taxon>Burkholderiales</taxon>
        <taxon>Burkholderiaceae</taxon>
        <taxon>Burkholderia</taxon>
        <taxon>Burkholderia cepacia complex</taxon>
    </lineage>
</organism>
<accession>A0A132EN63</accession>
<evidence type="ECO:0000313" key="8">
    <source>
        <dbReference type="Proteomes" id="UP000062912"/>
    </source>
</evidence>
<evidence type="ECO:0000256" key="4">
    <source>
        <dbReference type="ARBA" id="ARBA00051918"/>
    </source>
</evidence>
<feature type="domain" description="Aldehyde dehydrogenase" evidence="6">
    <location>
        <begin position="19"/>
        <end position="468"/>
    </location>
</feature>
<dbReference type="InterPro" id="IPR016162">
    <property type="entry name" value="Ald_DH_N"/>
</dbReference>
<dbReference type="EMBL" id="LPJR01000001">
    <property type="protein sequence ID" value="KWF37861.1"/>
    <property type="molecule type" value="Genomic_DNA"/>
</dbReference>
<name>A0A132EN63_9BURK</name>
<evidence type="ECO:0000256" key="1">
    <source>
        <dbReference type="ARBA" id="ARBA00009986"/>
    </source>
</evidence>
<dbReference type="Gene3D" id="3.40.605.10">
    <property type="entry name" value="Aldehyde Dehydrogenase, Chain A, domain 1"/>
    <property type="match status" value="1"/>
</dbReference>
<dbReference type="SUPFAM" id="SSF53720">
    <property type="entry name" value="ALDH-like"/>
    <property type="match status" value="1"/>
</dbReference>
<dbReference type="GO" id="GO:0047533">
    <property type="term" value="F:2,5-dioxovalerate dehydrogenase (NADP+) activity"/>
    <property type="evidence" value="ECO:0007669"/>
    <property type="project" value="UniProtKB-EC"/>
</dbReference>
<comment type="similarity">
    <text evidence="1">Belongs to the aldehyde dehydrogenase family.</text>
</comment>
<dbReference type="InterPro" id="IPR016163">
    <property type="entry name" value="Ald_DH_C"/>
</dbReference>
<dbReference type="Proteomes" id="UP000062912">
    <property type="component" value="Unassembled WGS sequence"/>
</dbReference>
<dbReference type="EC" id="1.2.1.26" evidence="5"/>
<dbReference type="PANTHER" id="PTHR43353:SF3">
    <property type="entry name" value="ALDEHYDE DEHYDROGENASE-RELATED"/>
    <property type="match status" value="1"/>
</dbReference>
<dbReference type="InterPro" id="IPR015590">
    <property type="entry name" value="Aldehyde_DH_dom"/>
</dbReference>
<gene>
    <name evidence="7" type="ORF">WT56_03975</name>
</gene>
<dbReference type="OrthoDB" id="9770537at2"/>
<dbReference type="InterPro" id="IPR044151">
    <property type="entry name" value="ALDH_KGSADH"/>
</dbReference>
<evidence type="ECO:0000256" key="2">
    <source>
        <dbReference type="ARBA" id="ARBA00023002"/>
    </source>
</evidence>
<dbReference type="InterPro" id="IPR016161">
    <property type="entry name" value="Ald_DH/histidinol_DH"/>
</dbReference>
<evidence type="ECO:0000259" key="6">
    <source>
        <dbReference type="Pfam" id="PF00171"/>
    </source>
</evidence>
<dbReference type="PANTHER" id="PTHR43353">
    <property type="entry name" value="SUCCINATE-SEMIALDEHYDE DEHYDROGENASE, MITOCHONDRIAL"/>
    <property type="match status" value="1"/>
</dbReference>
<dbReference type="AlphaFoldDB" id="A0A132EN63"/>
<evidence type="ECO:0000313" key="7">
    <source>
        <dbReference type="EMBL" id="KWF37861.1"/>
    </source>
</evidence>
<dbReference type="InterPro" id="IPR050740">
    <property type="entry name" value="Aldehyde_DH_Superfamily"/>
</dbReference>
<comment type="caution">
    <text evidence="7">The sequence shown here is derived from an EMBL/GenBank/DDBJ whole genome shotgun (WGS) entry which is preliminary data.</text>
</comment>
<evidence type="ECO:0000256" key="3">
    <source>
        <dbReference type="ARBA" id="ARBA00050769"/>
    </source>
</evidence>
<dbReference type="Gene3D" id="3.40.309.10">
    <property type="entry name" value="Aldehyde Dehydrogenase, Chain A, domain 2"/>
    <property type="match status" value="1"/>
</dbReference>
<dbReference type="RefSeq" id="WP_060237491.1">
    <property type="nucleotide sequence ID" value="NZ_LPJR01000001.1"/>
</dbReference>
<reference evidence="7 8" key="1">
    <citation type="submission" date="2015-11" db="EMBL/GenBank/DDBJ databases">
        <title>Expanding the genomic diversity of Burkholderia species for the development of highly accurate diagnostics.</title>
        <authorList>
            <person name="Sahl J."/>
            <person name="Keim P."/>
            <person name="Wagner D."/>
        </authorList>
    </citation>
    <scope>NUCLEOTIDE SEQUENCE [LARGE SCALE GENOMIC DNA]</scope>
    <source>
        <strain evidence="7 8">MSMB368WGS</strain>
    </source>
</reference>
<keyword evidence="2" id="KW-0560">Oxidoreductase</keyword>
<proteinExistence type="inferred from homology"/>
<dbReference type="CDD" id="cd07129">
    <property type="entry name" value="ALDH_KGSADH"/>
    <property type="match status" value="1"/>
</dbReference>